<comment type="cofactor">
    <cofactor evidence="1">
        <name>thiamine diphosphate</name>
        <dbReference type="ChEBI" id="CHEBI:58937"/>
    </cofactor>
</comment>
<gene>
    <name evidence="6" type="ORF">GCM10009863_24730</name>
</gene>
<evidence type="ECO:0000256" key="4">
    <source>
        <dbReference type="SAM" id="MobiDB-lite"/>
    </source>
</evidence>
<dbReference type="CDD" id="cd02000">
    <property type="entry name" value="TPP_E1_PDC_ADC_BCADC"/>
    <property type="match status" value="1"/>
</dbReference>
<accession>A0ABN3PZS9</accession>
<dbReference type="Pfam" id="PF00676">
    <property type="entry name" value="E1_dh"/>
    <property type="match status" value="1"/>
</dbReference>
<dbReference type="Gene3D" id="3.40.50.970">
    <property type="match status" value="1"/>
</dbReference>
<dbReference type="InterPro" id="IPR050771">
    <property type="entry name" value="Alpha-ketoacid_DH_E1_comp"/>
</dbReference>
<feature type="compositionally biased region" description="Low complexity" evidence="4">
    <location>
        <begin position="21"/>
        <end position="62"/>
    </location>
</feature>
<proteinExistence type="predicted"/>
<dbReference type="InterPro" id="IPR029061">
    <property type="entry name" value="THDP-binding"/>
</dbReference>
<evidence type="ECO:0000313" key="7">
    <source>
        <dbReference type="Proteomes" id="UP001501447"/>
    </source>
</evidence>
<evidence type="ECO:0000313" key="6">
    <source>
        <dbReference type="EMBL" id="GAA2610198.1"/>
    </source>
</evidence>
<keyword evidence="7" id="KW-1185">Reference proteome</keyword>
<keyword evidence="2" id="KW-0560">Oxidoreductase</keyword>
<reference evidence="6 7" key="1">
    <citation type="journal article" date="2019" name="Int. J. Syst. Evol. Microbiol.">
        <title>The Global Catalogue of Microorganisms (GCM) 10K type strain sequencing project: providing services to taxonomists for standard genome sequencing and annotation.</title>
        <authorList>
            <consortium name="The Broad Institute Genomics Platform"/>
            <consortium name="The Broad Institute Genome Sequencing Center for Infectious Disease"/>
            <person name="Wu L."/>
            <person name="Ma J."/>
        </authorList>
    </citation>
    <scope>NUCLEOTIDE SEQUENCE [LARGE SCALE GENOMIC DNA]</scope>
    <source>
        <strain evidence="6 7">JCM 16373</strain>
    </source>
</reference>
<comment type="caution">
    <text evidence="6">The sequence shown here is derived from an EMBL/GenBank/DDBJ whole genome shotgun (WGS) entry which is preliminary data.</text>
</comment>
<protein>
    <recommendedName>
        <fullName evidence="5">Dehydrogenase E1 component domain-containing protein</fullName>
    </recommendedName>
</protein>
<feature type="domain" description="Dehydrogenase E1 component" evidence="5">
    <location>
        <begin position="223"/>
        <end position="503"/>
    </location>
</feature>
<evidence type="ECO:0000256" key="3">
    <source>
        <dbReference type="ARBA" id="ARBA00023052"/>
    </source>
</evidence>
<keyword evidence="3" id="KW-0786">Thiamine pyrophosphate</keyword>
<dbReference type="Proteomes" id="UP001501447">
    <property type="component" value="Unassembled WGS sequence"/>
</dbReference>
<feature type="compositionally biased region" description="Low complexity" evidence="4">
    <location>
        <begin position="82"/>
        <end position="164"/>
    </location>
</feature>
<evidence type="ECO:0000259" key="5">
    <source>
        <dbReference type="Pfam" id="PF00676"/>
    </source>
</evidence>
<dbReference type="PANTHER" id="PTHR43380">
    <property type="entry name" value="2-OXOISOVALERATE DEHYDROGENASE SUBUNIT ALPHA, MITOCHONDRIAL"/>
    <property type="match status" value="1"/>
</dbReference>
<sequence>MTVESTAARSDARRSGTGRKSATQAAETAGTGKAAATTSTGGPSGARSTTGGASGADGATGARGEAGDRSARAAAKPRKAAAKTPAKGSAKGPTKTPAATTAKSPAKGPTKAPAKTSAKSPAKAPAKTSGKSPAKTSGTKASAKAAASAASTASTASTASAGTKSPRRSKAVTADAPVETGAVTPGGPASTELVQLLTPEGERVTHPDYDVDLSAEELRGLYRDMVLTRRFDSEATALQRQGELGLWASLLGQEAAQIGSGRALRADDYVFPTYREHGVAWCRDVDPTMLLGMFRGVNHGGWDPNSNNFHLYTIVIGSQVLHATGYAMGVAKDGADSAVIAYFGDGASSQGDVAEAFTFSAVYNAPVVFFCQNNQWAISEPTERQSRVPIYQRAQGFGFPGVRVDGNDVLACLAVTKAAVERARAGEGPMLIEAFTYRMGAHTTSDDPTRYRSDEERASWEAKDPIQRLRSYLEKEGLADAAYFTSIEEESEAMGKHVREAIRTMPDPDTMAIFENVYADGHALVDEERAQFASYLDSFADSDSHEEGR</sequence>
<dbReference type="InterPro" id="IPR017596">
    <property type="entry name" value="PdhA/BkdA"/>
</dbReference>
<evidence type="ECO:0000256" key="2">
    <source>
        <dbReference type="ARBA" id="ARBA00023002"/>
    </source>
</evidence>
<dbReference type="EMBL" id="BAAARJ010000007">
    <property type="protein sequence ID" value="GAA2610198.1"/>
    <property type="molecule type" value="Genomic_DNA"/>
</dbReference>
<dbReference type="NCBIfam" id="TIGR03181">
    <property type="entry name" value="PDH_E1_alph_x"/>
    <property type="match status" value="1"/>
</dbReference>
<evidence type="ECO:0000256" key="1">
    <source>
        <dbReference type="ARBA" id="ARBA00001964"/>
    </source>
</evidence>
<dbReference type="InterPro" id="IPR001017">
    <property type="entry name" value="DH_E1"/>
</dbReference>
<dbReference type="PANTHER" id="PTHR43380:SF1">
    <property type="entry name" value="2-OXOISOVALERATE DEHYDROGENASE SUBUNIT ALPHA, MITOCHONDRIAL"/>
    <property type="match status" value="1"/>
</dbReference>
<feature type="region of interest" description="Disordered" evidence="4">
    <location>
        <begin position="1"/>
        <end position="190"/>
    </location>
</feature>
<dbReference type="SUPFAM" id="SSF52518">
    <property type="entry name" value="Thiamin diphosphate-binding fold (THDP-binding)"/>
    <property type="match status" value="1"/>
</dbReference>
<name>A0ABN3PZS9_9ACTN</name>
<organism evidence="6 7">
    <name type="scientific">Streptomyces axinellae</name>
    <dbReference type="NCBI Taxonomy" id="552788"/>
    <lineage>
        <taxon>Bacteria</taxon>
        <taxon>Bacillati</taxon>
        <taxon>Actinomycetota</taxon>
        <taxon>Actinomycetes</taxon>
        <taxon>Kitasatosporales</taxon>
        <taxon>Streptomycetaceae</taxon>
        <taxon>Streptomyces</taxon>
    </lineage>
</organism>